<dbReference type="GeneID" id="108269782"/>
<dbReference type="AlphaFoldDB" id="A0A9F7TN67"/>
<dbReference type="GO" id="GO:0097541">
    <property type="term" value="C:axonemal basal plate"/>
    <property type="evidence" value="ECO:0007669"/>
    <property type="project" value="TreeGrafter"/>
</dbReference>
<keyword evidence="11" id="KW-0206">Cytoskeleton</keyword>
<evidence type="ECO:0000256" key="7">
    <source>
        <dbReference type="ARBA" id="ARBA00022737"/>
    </source>
</evidence>
<protein>
    <submittedName>
        <fullName evidence="14">WD repeat-containing and planar cell polarity effector protein fritz homolog isoform X1</fullName>
    </submittedName>
</protein>
<keyword evidence="8" id="KW-0970">Cilium biogenesis/degradation</keyword>
<evidence type="ECO:0000256" key="4">
    <source>
        <dbReference type="ARBA" id="ARBA00022475"/>
    </source>
</evidence>
<dbReference type="RefSeq" id="XP_053538906.1">
    <property type="nucleotide sequence ID" value="XM_053682931.1"/>
</dbReference>
<accession>A0A9F7TN67</accession>
<keyword evidence="5" id="KW-0963">Cytoplasm</keyword>
<dbReference type="PANTHER" id="PTHR13667:SF5">
    <property type="entry name" value="WD REPEAT-CONTAINING AND PLANAR CELL POLARITY EFFECTOR PROTEIN FRITZ HOMOLOG"/>
    <property type="match status" value="1"/>
</dbReference>
<keyword evidence="13" id="KW-1185">Reference proteome</keyword>
<evidence type="ECO:0000256" key="11">
    <source>
        <dbReference type="ARBA" id="ARBA00023212"/>
    </source>
</evidence>
<comment type="subcellular location">
    <subcellularLocation>
        <location evidence="1">Cell membrane</location>
    </subcellularLocation>
    <subcellularLocation>
        <location evidence="2">Cytoplasm</location>
        <location evidence="2">Cytoskeleton</location>
        <location evidence="2">Cilium axoneme</location>
    </subcellularLocation>
</comment>
<sequence>MVIYSKPKHQSTTAASNAADCLTDSLRSGVKSSVSDTSGRCVSLSLIVHVLLSPFQRLSLFPRPPCHLMAFCLAELNLWSSRSSLNVQDTDIGTFQFYEKGEPVFPADQHYYSEKQHFAETRGYPWLLSNRRPERLRDTLKELEELLQSNSCICTKWRTKHCCQMLLSSGVLVTLTLSGAQLERVGIDKTLVGRLPADTISHAVIGERFVLLSLVEKSQVCQVYLGRRSQSSPELSAWRLEKLSAADIKVSSLELAGGGGRGTSRRVALNRGQDMGVCWWQGGHDDVWPWSPVPSSSERANLVVLGFSESAGLMVLSSIRTNGEPLDCCFSLTQPYQILTVELHKETHSSTAELREEPSRSNIELREEAQVVQTCAYECARGRLQRLSATSLPLSSAPVSWCRDPSERWLLLGLQDSSVVLLHIEIGVQTCVNCPMLPSVLVWHPDGGLIVVAGGQGELQCFDLGLSPLRLQLVSEEDVMGTSGKSLQLARHVRIASGLEGVEWAHSPMSQGAEGLEVHDLLMLRFHRGPVAALRLRLGILNGAQLGVGELLQHRLRCGEVDAALGILGNMDWCMMGADCYRGLISVTDHLLRKPLDERTEAQLEAALGMFYSPSRALTDSVILEYRDPISRYARRFFHHLIRHQRFEKAFLLALDIGARDLFMDLHYVARDSGEPVLANVARRKAQELDAEGVTSSEPVSDEPRPVLKQQNGVCVSPVNTHTEWANLSKAYKKTRVDSKGKMDREMEEDLAETPVNPAVWPWTQTEFPLLDHSDQVSKDSGKLKVIHFGLV</sequence>
<dbReference type="PANTHER" id="PTHR13667">
    <property type="entry name" value="HOMOLOC-13"/>
    <property type="match status" value="1"/>
</dbReference>
<comment type="similarity">
    <text evidence="3">Belongs to the WD repeat fritz family.</text>
</comment>
<dbReference type="Proteomes" id="UP000221080">
    <property type="component" value="Chromosome 9"/>
</dbReference>
<evidence type="ECO:0000256" key="3">
    <source>
        <dbReference type="ARBA" id="ARBA00006059"/>
    </source>
</evidence>
<dbReference type="OrthoDB" id="10013020at2759"/>
<dbReference type="CTD" id="51057"/>
<dbReference type="GO" id="GO:0045184">
    <property type="term" value="P:establishment of protein localization"/>
    <property type="evidence" value="ECO:0007669"/>
    <property type="project" value="TreeGrafter"/>
</dbReference>
<evidence type="ECO:0000256" key="10">
    <source>
        <dbReference type="ARBA" id="ARBA00023136"/>
    </source>
</evidence>
<evidence type="ECO:0000256" key="1">
    <source>
        <dbReference type="ARBA" id="ARBA00004236"/>
    </source>
</evidence>
<evidence type="ECO:0000256" key="8">
    <source>
        <dbReference type="ARBA" id="ARBA00022794"/>
    </source>
</evidence>
<reference evidence="13" key="1">
    <citation type="journal article" date="2016" name="Nat. Commun.">
        <title>The channel catfish genome sequence provides insights into the evolution of scale formation in teleosts.</title>
        <authorList>
            <person name="Liu Z."/>
            <person name="Liu S."/>
            <person name="Yao J."/>
            <person name="Bao L."/>
            <person name="Zhang J."/>
            <person name="Li Y."/>
            <person name="Jiang C."/>
            <person name="Sun L."/>
            <person name="Wang R."/>
            <person name="Zhang Y."/>
            <person name="Zhou T."/>
            <person name="Zeng Q."/>
            <person name="Fu Q."/>
            <person name="Gao S."/>
            <person name="Li N."/>
            <person name="Koren S."/>
            <person name="Jiang Y."/>
            <person name="Zimin A."/>
            <person name="Xu P."/>
            <person name="Phillippy A.M."/>
            <person name="Geng X."/>
            <person name="Song L."/>
            <person name="Sun F."/>
            <person name="Li C."/>
            <person name="Wang X."/>
            <person name="Chen A."/>
            <person name="Jin Y."/>
            <person name="Yuan Z."/>
            <person name="Yang Y."/>
            <person name="Tan S."/>
            <person name="Peatman E."/>
            <person name="Lu J."/>
            <person name="Qin Z."/>
            <person name="Dunham R."/>
            <person name="Li Z."/>
            <person name="Sonstegard T."/>
            <person name="Feng J."/>
            <person name="Danzmann R.G."/>
            <person name="Schroeder S."/>
            <person name="Scheffler B."/>
            <person name="Duke M.V."/>
            <person name="Ballard L."/>
            <person name="Kucuktas H."/>
            <person name="Kaltenboeck L."/>
            <person name="Liu H."/>
            <person name="Armbruster J."/>
            <person name="Xie Y."/>
            <person name="Kirby M.L."/>
            <person name="Tian Y."/>
            <person name="Flanagan M.E."/>
            <person name="Mu W."/>
            <person name="Waldbieser G.C."/>
        </authorList>
    </citation>
    <scope>NUCLEOTIDE SEQUENCE [LARGE SCALE GENOMIC DNA]</scope>
    <source>
        <strain evidence="13">SDA103</strain>
    </source>
</reference>
<dbReference type="SUPFAM" id="SSF50969">
    <property type="entry name" value="YVTN repeat-like/Quinoprotein amine dehydrogenase"/>
    <property type="match status" value="1"/>
</dbReference>
<evidence type="ECO:0000256" key="2">
    <source>
        <dbReference type="ARBA" id="ARBA00004430"/>
    </source>
</evidence>
<evidence type="ECO:0000256" key="9">
    <source>
        <dbReference type="ARBA" id="ARBA00023069"/>
    </source>
</evidence>
<evidence type="ECO:0000256" key="5">
    <source>
        <dbReference type="ARBA" id="ARBA00022490"/>
    </source>
</evidence>
<dbReference type="GO" id="GO:0005886">
    <property type="term" value="C:plasma membrane"/>
    <property type="evidence" value="ECO:0007669"/>
    <property type="project" value="UniProtKB-SubCell"/>
</dbReference>
<name>A0A9F7TN67_ICTPU</name>
<dbReference type="GO" id="GO:0044782">
    <property type="term" value="P:cilium organization"/>
    <property type="evidence" value="ECO:0007669"/>
    <property type="project" value="TreeGrafter"/>
</dbReference>
<dbReference type="InterPro" id="IPR011044">
    <property type="entry name" value="Quino_amine_DH_bsu"/>
</dbReference>
<evidence type="ECO:0000256" key="12">
    <source>
        <dbReference type="ARBA" id="ARBA00023273"/>
    </source>
</evidence>
<gene>
    <name evidence="14" type="primary">wdpcp</name>
</gene>
<keyword evidence="7" id="KW-0677">Repeat</keyword>
<proteinExistence type="inferred from homology"/>
<evidence type="ECO:0000256" key="6">
    <source>
        <dbReference type="ARBA" id="ARBA00022574"/>
    </source>
</evidence>
<dbReference type="InterPro" id="IPR024511">
    <property type="entry name" value="Frtz"/>
</dbReference>
<evidence type="ECO:0000313" key="14">
    <source>
        <dbReference type="RefSeq" id="XP_053538906.1"/>
    </source>
</evidence>
<keyword evidence="12" id="KW-0966">Cell projection</keyword>
<reference evidence="14" key="2">
    <citation type="submission" date="2025-08" db="UniProtKB">
        <authorList>
            <consortium name="RefSeq"/>
        </authorList>
    </citation>
    <scope>IDENTIFICATION</scope>
    <source>
        <tissue evidence="14">Blood</tissue>
    </source>
</reference>
<keyword evidence="4" id="KW-1003">Cell membrane</keyword>
<dbReference type="Pfam" id="PF11768">
    <property type="entry name" value="Frtz"/>
    <property type="match status" value="1"/>
</dbReference>
<dbReference type="KEGG" id="ipu:108269782"/>
<keyword evidence="10" id="KW-0472">Membrane</keyword>
<evidence type="ECO:0000313" key="13">
    <source>
        <dbReference type="Proteomes" id="UP000221080"/>
    </source>
</evidence>
<keyword evidence="6" id="KW-0853">WD repeat</keyword>
<dbReference type="GO" id="GO:0007399">
    <property type="term" value="P:nervous system development"/>
    <property type="evidence" value="ECO:0007669"/>
    <property type="project" value="TreeGrafter"/>
</dbReference>
<keyword evidence="9" id="KW-0969">Cilium</keyword>
<organism evidence="13 14">
    <name type="scientific">Ictalurus punctatus</name>
    <name type="common">Channel catfish</name>
    <name type="synonym">Silurus punctatus</name>
    <dbReference type="NCBI Taxonomy" id="7998"/>
    <lineage>
        <taxon>Eukaryota</taxon>
        <taxon>Metazoa</taxon>
        <taxon>Chordata</taxon>
        <taxon>Craniata</taxon>
        <taxon>Vertebrata</taxon>
        <taxon>Euteleostomi</taxon>
        <taxon>Actinopterygii</taxon>
        <taxon>Neopterygii</taxon>
        <taxon>Teleostei</taxon>
        <taxon>Ostariophysi</taxon>
        <taxon>Siluriformes</taxon>
        <taxon>Ictaluridae</taxon>
        <taxon>Ictalurus</taxon>
    </lineage>
</organism>